<dbReference type="AlphaFoldDB" id="A0A845T0K1"/>
<evidence type="ECO:0000313" key="1">
    <source>
        <dbReference type="EMBL" id="NDO40300.1"/>
    </source>
</evidence>
<reference evidence="1 2" key="1">
    <citation type="submission" date="2019-06" db="EMBL/GenBank/DDBJ databases">
        <title>Draft genome sequences of 15 bacterial species constituting the stable defined intestinal microbiota of the GM15 gnotobiotic mouse model.</title>
        <authorList>
            <person name="Elie C."/>
            <person name="Mathieu A."/>
            <person name="Saliou A."/>
            <person name="Darnaud M."/>
            <person name="Leulier F."/>
            <person name="Tamellini A."/>
        </authorList>
    </citation>
    <scope>NUCLEOTIDE SEQUENCE [LARGE SCALE GENOMIC DNA]</scope>
    <source>
        <strain evidence="1 2">JM4-15</strain>
    </source>
</reference>
<dbReference type="RefSeq" id="WP_162221747.1">
    <property type="nucleotide sequence ID" value="NZ_CAMUSJ010000013.1"/>
</dbReference>
<protein>
    <submittedName>
        <fullName evidence="1">4-oxalocrotonate tautomerase</fullName>
    </submittedName>
</protein>
<accession>A0A845T0K1</accession>
<dbReference type="Proteomes" id="UP000462501">
    <property type="component" value="Unassembled WGS sequence"/>
</dbReference>
<comment type="caution">
    <text evidence="1">The sequence shown here is derived from an EMBL/GenBank/DDBJ whole genome shotgun (WGS) entry which is preliminary data.</text>
</comment>
<organism evidence="1 2">
    <name type="scientific">Anaerotruncus colihominis</name>
    <dbReference type="NCBI Taxonomy" id="169435"/>
    <lineage>
        <taxon>Bacteria</taxon>
        <taxon>Bacillati</taxon>
        <taxon>Bacillota</taxon>
        <taxon>Clostridia</taxon>
        <taxon>Eubacteriales</taxon>
        <taxon>Oscillospiraceae</taxon>
        <taxon>Anaerotruncus</taxon>
    </lineage>
</organism>
<proteinExistence type="predicted"/>
<name>A0A845T0K1_9FIRM</name>
<gene>
    <name evidence="1" type="ORF">FMM72_13875</name>
</gene>
<sequence length="109" mass="12956">MENRRNLCAQIPEELHARVRKEQESLNLTLSQYVEQLLTEYYEQKEGNSKMSENTRTLAFQIPEELFNRIQNYLAAQRQQTGQKLTQKAFIIGLIEQALEEWKHTQDEN</sequence>
<dbReference type="EMBL" id="VIQT01000019">
    <property type="protein sequence ID" value="NDO40300.1"/>
    <property type="molecule type" value="Genomic_DNA"/>
</dbReference>
<evidence type="ECO:0000313" key="2">
    <source>
        <dbReference type="Proteomes" id="UP000462501"/>
    </source>
</evidence>